<dbReference type="CDD" id="cd06261">
    <property type="entry name" value="TM_PBP2"/>
    <property type="match status" value="1"/>
</dbReference>
<dbReference type="AlphaFoldDB" id="A0A4Q5B0U2"/>
<dbReference type="Pfam" id="PF00528">
    <property type="entry name" value="BPD_transp_1"/>
    <property type="match status" value="1"/>
</dbReference>
<dbReference type="Proteomes" id="UP000293208">
    <property type="component" value="Unassembled WGS sequence"/>
</dbReference>
<feature type="transmembrane region" description="Helical" evidence="10">
    <location>
        <begin position="302"/>
        <end position="324"/>
    </location>
</feature>
<evidence type="ECO:0000256" key="7">
    <source>
        <dbReference type="ARBA" id="ARBA00022692"/>
    </source>
</evidence>
<dbReference type="GO" id="GO:0005315">
    <property type="term" value="F:phosphate transmembrane transporter activity"/>
    <property type="evidence" value="ECO:0007669"/>
    <property type="project" value="InterPro"/>
</dbReference>
<gene>
    <name evidence="12" type="ORF">PG2001B_0374</name>
</gene>
<feature type="domain" description="ABC transmembrane type-1" evidence="11">
    <location>
        <begin position="101"/>
        <end position="320"/>
    </location>
</feature>
<keyword evidence="4" id="KW-0813">Transport</keyword>
<evidence type="ECO:0000256" key="10">
    <source>
        <dbReference type="RuleBase" id="RU363043"/>
    </source>
</evidence>
<comment type="function">
    <text evidence="1">Part of the binding-protein-dependent transport system for phosphate; probably responsible for the translocation of the substrate across the membrane.</text>
</comment>
<keyword evidence="6" id="KW-0592">Phosphate transport</keyword>
<feature type="transmembrane region" description="Helical" evidence="10">
    <location>
        <begin position="43"/>
        <end position="64"/>
    </location>
</feature>
<sequence>MTTIDHGALLDTQHMIPDIDIDAFKTSRSTAKARARKDQIMRVLFTATFAVATIPLVSLLWTTVANGAKRLNVGFLTHNMTGVIGGNPTAVGGYGGVLHAIIGTLEITLGAMAISIPIGVMCAVYLIEYAQDGRLAKTIRLLVDVMSGIPSIVAGLFALSLFAIVCGPGTFNGFEGSVALALLMLPTVCKSSEEMLRIVPNELREASLALGVTKQRTITKVVLRTALPGIVSGSILAVARVIGETAPLLMTAGYIVSTNVNLFSGQMTTLPVYVYQEYSKLTANCPPNAGASCVTTIPMERAWSAALVLIVIVLVLNLIGRLVAKICSVSTER</sequence>
<comment type="caution">
    <text evidence="12">The sequence shown here is derived from an EMBL/GenBank/DDBJ whole genome shotgun (WGS) entry which is preliminary data.</text>
</comment>
<dbReference type="GO" id="GO:0035435">
    <property type="term" value="P:phosphate ion transmembrane transport"/>
    <property type="evidence" value="ECO:0007669"/>
    <property type="project" value="InterPro"/>
</dbReference>
<comment type="caution">
    <text evidence="10">Lacks conserved residue(s) required for the propagation of feature annotation.</text>
</comment>
<keyword evidence="8 10" id="KW-1133">Transmembrane helix</keyword>
<dbReference type="PANTHER" id="PTHR42922">
    <property type="entry name" value="PHOSPHATE TRANSPORT SYSTEM PERMEASE PROTEIN PSTA"/>
    <property type="match status" value="1"/>
</dbReference>
<dbReference type="NCBIfam" id="TIGR00974">
    <property type="entry name" value="3a0107s02c"/>
    <property type="match status" value="1"/>
</dbReference>
<evidence type="ECO:0000256" key="3">
    <source>
        <dbReference type="ARBA" id="ARBA00007069"/>
    </source>
</evidence>
<feature type="transmembrane region" description="Helical" evidence="10">
    <location>
        <begin position="221"/>
        <end position="242"/>
    </location>
</feature>
<accession>A0A4Q5B0U2</accession>
<feature type="transmembrane region" description="Helical" evidence="10">
    <location>
        <begin position="139"/>
        <end position="165"/>
    </location>
</feature>
<evidence type="ECO:0000313" key="12">
    <source>
        <dbReference type="EMBL" id="RYQ40493.1"/>
    </source>
</evidence>
<evidence type="ECO:0000256" key="6">
    <source>
        <dbReference type="ARBA" id="ARBA00022592"/>
    </source>
</evidence>
<dbReference type="PROSITE" id="PS50928">
    <property type="entry name" value="ABC_TM1"/>
    <property type="match status" value="1"/>
</dbReference>
<keyword evidence="9 10" id="KW-0472">Membrane</keyword>
<evidence type="ECO:0000256" key="8">
    <source>
        <dbReference type="ARBA" id="ARBA00022989"/>
    </source>
</evidence>
<dbReference type="InterPro" id="IPR035906">
    <property type="entry name" value="MetI-like_sf"/>
</dbReference>
<dbReference type="InterPro" id="IPR005672">
    <property type="entry name" value="Phosphate_PstA"/>
</dbReference>
<evidence type="ECO:0000313" key="13">
    <source>
        <dbReference type="Proteomes" id="UP000293208"/>
    </source>
</evidence>
<dbReference type="GO" id="GO:0005886">
    <property type="term" value="C:plasma membrane"/>
    <property type="evidence" value="ECO:0007669"/>
    <property type="project" value="UniProtKB-SubCell"/>
</dbReference>
<dbReference type="RefSeq" id="WP_165368730.1">
    <property type="nucleotide sequence ID" value="NZ_RYUY01000001.1"/>
</dbReference>
<evidence type="ECO:0000256" key="1">
    <source>
        <dbReference type="ARBA" id="ARBA00003510"/>
    </source>
</evidence>
<evidence type="ECO:0000256" key="2">
    <source>
        <dbReference type="ARBA" id="ARBA00004651"/>
    </source>
</evidence>
<keyword evidence="5 10" id="KW-1003">Cell membrane</keyword>
<feature type="transmembrane region" description="Helical" evidence="10">
    <location>
        <begin position="107"/>
        <end position="127"/>
    </location>
</feature>
<keyword evidence="7 10" id="KW-0812">Transmembrane</keyword>
<name>A0A4Q5B0U2_9BIFI</name>
<dbReference type="Gene3D" id="1.10.3720.10">
    <property type="entry name" value="MetI-like"/>
    <property type="match status" value="1"/>
</dbReference>
<evidence type="ECO:0000256" key="4">
    <source>
        <dbReference type="ARBA" id="ARBA00022448"/>
    </source>
</evidence>
<evidence type="ECO:0000256" key="5">
    <source>
        <dbReference type="ARBA" id="ARBA00022475"/>
    </source>
</evidence>
<evidence type="ECO:0000256" key="9">
    <source>
        <dbReference type="ARBA" id="ARBA00023136"/>
    </source>
</evidence>
<proteinExistence type="inferred from homology"/>
<organism evidence="12 13">
    <name type="scientific">Bifidobacterium pseudolongum subsp. globosum</name>
    <dbReference type="NCBI Taxonomy" id="1690"/>
    <lineage>
        <taxon>Bacteria</taxon>
        <taxon>Bacillati</taxon>
        <taxon>Actinomycetota</taxon>
        <taxon>Actinomycetes</taxon>
        <taxon>Bifidobacteriales</taxon>
        <taxon>Bifidobacteriaceae</taxon>
        <taxon>Bifidobacterium</taxon>
    </lineage>
</organism>
<dbReference type="SUPFAM" id="SSF161098">
    <property type="entry name" value="MetI-like"/>
    <property type="match status" value="1"/>
</dbReference>
<reference evidence="12 13" key="1">
    <citation type="submission" date="2018-12" db="EMBL/GenBank/DDBJ databases">
        <title>Unveiling genomic diversity among members of the Bifidobacterium pseudolongum species, a widely distributed gut commensal of the animal kingdom.</title>
        <authorList>
            <person name="Lugli G.A."/>
            <person name="Duranti S."/>
            <person name="Albert K."/>
            <person name="Mancabelli L."/>
            <person name="Napoli S."/>
            <person name="Viappiani A."/>
            <person name="Anzalone R."/>
            <person name="Longhi G."/>
            <person name="Milani C."/>
            <person name="Turroni F."/>
            <person name="Alessandri G."/>
            <person name="Sela D.A."/>
            <person name="Van Sinderen D."/>
            <person name="Ventura M."/>
        </authorList>
    </citation>
    <scope>NUCLEOTIDE SEQUENCE [LARGE SCALE GENOMIC DNA]</scope>
    <source>
        <strain evidence="12 13">2001B</strain>
    </source>
</reference>
<evidence type="ECO:0000259" key="11">
    <source>
        <dbReference type="PROSITE" id="PS50928"/>
    </source>
</evidence>
<comment type="similarity">
    <text evidence="3 10">Belongs to the binding-protein-dependent transport system permease family. CysTW subfamily.</text>
</comment>
<protein>
    <recommendedName>
        <fullName evidence="10">Phosphate transport system permease protein PstA</fullName>
    </recommendedName>
</protein>
<dbReference type="InterPro" id="IPR051408">
    <property type="entry name" value="Phosphate_transprt_permease"/>
</dbReference>
<dbReference type="InterPro" id="IPR000515">
    <property type="entry name" value="MetI-like"/>
</dbReference>
<dbReference type="PANTHER" id="PTHR42922:SF1">
    <property type="entry name" value="PHOSPHATE TRANSPORT SYSTEM PERMEASE PROTEIN PSTA"/>
    <property type="match status" value="1"/>
</dbReference>
<comment type="subcellular location">
    <subcellularLocation>
        <location evidence="2 10">Cell membrane</location>
        <topology evidence="2 10">Multi-pass membrane protein</topology>
    </subcellularLocation>
</comment>
<dbReference type="EMBL" id="RYUY01000001">
    <property type="protein sequence ID" value="RYQ40493.1"/>
    <property type="molecule type" value="Genomic_DNA"/>
</dbReference>